<dbReference type="Gene3D" id="3.90.550.10">
    <property type="entry name" value="Spore Coat Polysaccharide Biosynthesis Protein SpsA, Chain A"/>
    <property type="match status" value="1"/>
</dbReference>
<dbReference type="Proteomes" id="UP000249417">
    <property type="component" value="Unassembled WGS sequence"/>
</dbReference>
<dbReference type="PANTHER" id="PTHR43685:SF2">
    <property type="entry name" value="GLYCOSYLTRANSFERASE 2-LIKE DOMAIN-CONTAINING PROTEIN"/>
    <property type="match status" value="1"/>
</dbReference>
<dbReference type="AlphaFoldDB" id="A0A2W5N507"/>
<dbReference type="PANTHER" id="PTHR43685">
    <property type="entry name" value="GLYCOSYLTRANSFERASE"/>
    <property type="match status" value="1"/>
</dbReference>
<comment type="caution">
    <text evidence="2">The sequence shown here is derived from an EMBL/GenBank/DDBJ whole genome shotgun (WGS) entry which is preliminary data.</text>
</comment>
<dbReference type="InterPro" id="IPR001173">
    <property type="entry name" value="Glyco_trans_2-like"/>
</dbReference>
<reference evidence="2 3" key="1">
    <citation type="submission" date="2017-08" db="EMBL/GenBank/DDBJ databases">
        <title>Infants hospitalized years apart are colonized by the same room-sourced microbial strains.</title>
        <authorList>
            <person name="Brooks B."/>
            <person name="Olm M.R."/>
            <person name="Firek B.A."/>
            <person name="Baker R."/>
            <person name="Thomas B.C."/>
            <person name="Morowitz M.J."/>
            <person name="Banfield J.F."/>
        </authorList>
    </citation>
    <scope>NUCLEOTIDE SEQUENCE [LARGE SCALE GENOMIC DNA]</scope>
    <source>
        <strain evidence="2">S2_005_002_R2_29</strain>
    </source>
</reference>
<dbReference type="InterPro" id="IPR029044">
    <property type="entry name" value="Nucleotide-diphossugar_trans"/>
</dbReference>
<protein>
    <recommendedName>
        <fullName evidence="1">Glycosyltransferase 2-like domain-containing protein</fullName>
    </recommendedName>
</protein>
<sequence>MDCIQHRRTEPHRKKNGMEKVSIGITCFNAAQSISIAVESALAQDWPIKEIIIVDDASTDRSGDELQRIAEINPIIRVHRNINNTGVAGARNVIIDMATGDFLAFFDDDDISEPSRISRQIKAIKDYESLYGTNIDVMCHTARLQKYPDGSQRIEIAMGQKENSIAPHGIDMARSILFNAPISGVKGSMATCSQMARLGIYRRYKFDEIFRRNSDMELSVRFALGGGHFIAIQDPLVVQSMTYGSDKHVSYETQYTTQIYKKHQDFLTAEKRGNFDLLWVEAKFLYLSGKTRGFVVRMASLALSHPIMTAQRILHALPNMENNTVFKKFYRT</sequence>
<gene>
    <name evidence="2" type="ORF">DI551_06310</name>
</gene>
<accession>A0A2W5N507</accession>
<name>A0A2W5N507_9BACT</name>
<organism evidence="2 3">
    <name type="scientific">Micavibrio aeruginosavorus</name>
    <dbReference type="NCBI Taxonomy" id="349221"/>
    <lineage>
        <taxon>Bacteria</taxon>
        <taxon>Pseudomonadati</taxon>
        <taxon>Bdellovibrionota</taxon>
        <taxon>Bdellovibrionia</taxon>
        <taxon>Bdellovibrionales</taxon>
        <taxon>Pseudobdellovibrionaceae</taxon>
        <taxon>Micavibrio</taxon>
    </lineage>
</organism>
<feature type="domain" description="Glycosyltransferase 2-like" evidence="1">
    <location>
        <begin position="22"/>
        <end position="138"/>
    </location>
</feature>
<dbReference type="EMBL" id="QFQB01000038">
    <property type="protein sequence ID" value="PZQ45825.1"/>
    <property type="molecule type" value="Genomic_DNA"/>
</dbReference>
<dbReference type="InterPro" id="IPR050834">
    <property type="entry name" value="Glycosyltransf_2"/>
</dbReference>
<evidence type="ECO:0000259" key="1">
    <source>
        <dbReference type="Pfam" id="PF00535"/>
    </source>
</evidence>
<dbReference type="SUPFAM" id="SSF53448">
    <property type="entry name" value="Nucleotide-diphospho-sugar transferases"/>
    <property type="match status" value="1"/>
</dbReference>
<proteinExistence type="predicted"/>
<dbReference type="CDD" id="cd00761">
    <property type="entry name" value="Glyco_tranf_GTA_type"/>
    <property type="match status" value="1"/>
</dbReference>
<evidence type="ECO:0000313" key="2">
    <source>
        <dbReference type="EMBL" id="PZQ45825.1"/>
    </source>
</evidence>
<evidence type="ECO:0000313" key="3">
    <source>
        <dbReference type="Proteomes" id="UP000249417"/>
    </source>
</evidence>
<dbReference type="Pfam" id="PF00535">
    <property type="entry name" value="Glycos_transf_2"/>
    <property type="match status" value="1"/>
</dbReference>